<keyword evidence="9 13" id="KW-0520">NAD</keyword>
<dbReference type="NCBIfam" id="NF005932">
    <property type="entry name" value="PRK07956.1"/>
    <property type="match status" value="1"/>
</dbReference>
<comment type="similarity">
    <text evidence="12 13">Belongs to the NAD-dependent DNA ligase family. LigA subfamily.</text>
</comment>
<dbReference type="Gene3D" id="3.40.50.10190">
    <property type="entry name" value="BRCT domain"/>
    <property type="match status" value="1"/>
</dbReference>
<dbReference type="Pfam" id="PF12826">
    <property type="entry name" value="HHH_2"/>
    <property type="match status" value="1"/>
</dbReference>
<dbReference type="CDD" id="cd00114">
    <property type="entry name" value="LIGANc"/>
    <property type="match status" value="1"/>
</dbReference>
<dbReference type="NCBIfam" id="TIGR00575">
    <property type="entry name" value="dnlj"/>
    <property type="match status" value="1"/>
</dbReference>
<dbReference type="Gene3D" id="1.10.150.20">
    <property type="entry name" value="5' to 3' exonuclease, C-terminal subdomain"/>
    <property type="match status" value="2"/>
</dbReference>
<dbReference type="InterPro" id="IPR036420">
    <property type="entry name" value="BRCT_dom_sf"/>
</dbReference>
<comment type="catalytic activity">
    <reaction evidence="11 13">
        <text>NAD(+) + (deoxyribonucleotide)n-3'-hydroxyl + 5'-phospho-(deoxyribonucleotide)m = (deoxyribonucleotide)n+m + AMP + beta-nicotinamide D-nucleotide.</text>
        <dbReference type="EC" id="6.5.1.2"/>
    </reaction>
</comment>
<dbReference type="PROSITE" id="PS50172">
    <property type="entry name" value="BRCT"/>
    <property type="match status" value="1"/>
</dbReference>
<comment type="cofactor">
    <cofactor evidence="13">
        <name>Mg(2+)</name>
        <dbReference type="ChEBI" id="CHEBI:18420"/>
    </cofactor>
    <cofactor evidence="13">
        <name>Mn(2+)</name>
        <dbReference type="ChEBI" id="CHEBI:29035"/>
    </cofactor>
</comment>
<feature type="binding site" evidence="13">
    <location>
        <begin position="68"/>
        <end position="72"/>
    </location>
    <ligand>
        <name>NAD(+)</name>
        <dbReference type="ChEBI" id="CHEBI:57540"/>
    </ligand>
</feature>
<feature type="region of interest" description="Disordered" evidence="14">
    <location>
        <begin position="1"/>
        <end position="47"/>
    </location>
</feature>
<dbReference type="Gene3D" id="6.20.10.30">
    <property type="match status" value="1"/>
</dbReference>
<dbReference type="Gene3D" id="2.40.50.140">
    <property type="entry name" value="Nucleic acid-binding proteins"/>
    <property type="match status" value="1"/>
</dbReference>
<dbReference type="GO" id="GO:0006260">
    <property type="term" value="P:DNA replication"/>
    <property type="evidence" value="ECO:0007669"/>
    <property type="project" value="UniProtKB-KW"/>
</dbReference>
<dbReference type="FunFam" id="3.30.470.30:FF:000001">
    <property type="entry name" value="DNA ligase"/>
    <property type="match status" value="1"/>
</dbReference>
<dbReference type="FunFam" id="2.40.50.140:FF:000012">
    <property type="entry name" value="DNA ligase"/>
    <property type="match status" value="1"/>
</dbReference>
<dbReference type="InterPro" id="IPR013839">
    <property type="entry name" value="DNAligase_adenylation"/>
</dbReference>
<feature type="compositionally biased region" description="Basic and acidic residues" evidence="14">
    <location>
        <begin position="38"/>
        <end position="47"/>
    </location>
</feature>
<feature type="binding site" evidence="13">
    <location>
        <position position="147"/>
    </location>
    <ligand>
        <name>NAD(+)</name>
        <dbReference type="ChEBI" id="CHEBI:57540"/>
    </ligand>
</feature>
<dbReference type="Pfam" id="PF01653">
    <property type="entry name" value="DNA_ligase_aden"/>
    <property type="match status" value="1"/>
</dbReference>
<evidence type="ECO:0000256" key="14">
    <source>
        <dbReference type="SAM" id="MobiDB-lite"/>
    </source>
</evidence>
<feature type="domain" description="BRCT" evidence="15">
    <location>
        <begin position="640"/>
        <end position="709"/>
    </location>
</feature>
<dbReference type="CDD" id="cd17748">
    <property type="entry name" value="BRCT_DNA_ligase_like"/>
    <property type="match status" value="1"/>
</dbReference>
<evidence type="ECO:0000259" key="15">
    <source>
        <dbReference type="PROSITE" id="PS50172"/>
    </source>
</evidence>
<gene>
    <name evidence="13" type="primary">ligA</name>
    <name evidence="16" type="ORF">EDD33_0772</name>
</gene>
<dbReference type="EC" id="6.5.1.2" evidence="1 13"/>
<dbReference type="Gene3D" id="1.10.287.610">
    <property type="entry name" value="Helix hairpin bin"/>
    <property type="match status" value="1"/>
</dbReference>
<dbReference type="PANTHER" id="PTHR23389">
    <property type="entry name" value="CHROMOSOME TRANSMISSION FIDELITY FACTOR 18"/>
    <property type="match status" value="1"/>
</dbReference>
<proteinExistence type="inferred from homology"/>
<feature type="binding site" evidence="13">
    <location>
        <position position="351"/>
    </location>
    <ligand>
        <name>NAD(+)</name>
        <dbReference type="ChEBI" id="CHEBI:57540"/>
    </ligand>
</feature>
<evidence type="ECO:0000256" key="6">
    <source>
        <dbReference type="ARBA" id="ARBA00022763"/>
    </source>
</evidence>
<feature type="compositionally biased region" description="Pro residues" evidence="14">
    <location>
        <begin position="13"/>
        <end position="33"/>
    </location>
</feature>
<dbReference type="SMART" id="SM00292">
    <property type="entry name" value="BRCT"/>
    <property type="match status" value="1"/>
</dbReference>
<evidence type="ECO:0000256" key="12">
    <source>
        <dbReference type="ARBA" id="ARBA00060881"/>
    </source>
</evidence>
<sequence length="729" mass="79124">MSKSSDVTAPDSTPDPAPDPTPDPTPDPDPAPAQDPQAELRQEHRRLAEEVDQARWRYYVLDDPTLSDADFDSRMRRLEELEGQVPDLRTPDSPTQQVGGAVSTEFTAVDHLQRMESLDNAFSTDELASWVQRLVRDGITDPAYLCELKVDGLAINLLYEDGRLVRALTRGDGRTGEDVTPNVKTIDSVPHRLRESEEFPTPRLLEVRGEVFLPVQAFERLNEAMTEAGKPMFANPRNAAAGSLRQKDPRVTATRALGMVCHGIGAREGFEPAAQSQAYTALQAWGLPTSDQVEVVTGLEAVAAYVEHVGEHRHTIVPYEIDGVVVKVDDVTLQRRLGSTSRAPRWAIAFKYPPEEVNAELLDISVNVGRTGRVTPFGVMVPTKVAGSTVENATLHNAHEVRRKDVRPGDTVILRKAGDVIPEILGPVLALRPEGLPEWEMPTECPACGTPLAQQKEGDKDLRCPNHEHCPAQVRERVFHVAGRGAFDIEGLGYEAAVALLEAGAIANEGDVFELDEARVLTAPLFTRAPRKGEEGPQLSANGQRLLDNLRRRLDVPLWRVLVALSIRHVGPTAARALAQEFGSMAAIRGASEAELAAAEGVGPTIAAAVIEWFAEPWHVRIVDTWEASGVSMADERDESVPRTLEGLTIVATGSLQDFSRDSVKEAIISHGGKASGSVSKKTDYVVVGENAGSKAEKAEQLGVPVLDEAGFKRLLAEGPPDPEPEDAS</sequence>
<feature type="binding site" evidence="13">
    <location>
        <position position="470"/>
    </location>
    <ligand>
        <name>Zn(2+)</name>
        <dbReference type="ChEBI" id="CHEBI:29105"/>
    </ligand>
</feature>
<keyword evidence="3 13" id="KW-0436">Ligase</keyword>
<evidence type="ECO:0000256" key="8">
    <source>
        <dbReference type="ARBA" id="ARBA00022842"/>
    </source>
</evidence>
<keyword evidence="5 13" id="KW-0479">Metal-binding</keyword>
<feature type="active site" description="N6-AMP-lysine intermediate" evidence="13">
    <location>
        <position position="149"/>
    </location>
</feature>
<accession>A0A3N2CR09</accession>
<evidence type="ECO:0000256" key="10">
    <source>
        <dbReference type="ARBA" id="ARBA00023204"/>
    </source>
</evidence>
<feature type="binding site" evidence="13">
    <location>
        <position position="448"/>
    </location>
    <ligand>
        <name>Zn(2+)</name>
        <dbReference type="ChEBI" id="CHEBI:29105"/>
    </ligand>
</feature>
<evidence type="ECO:0000256" key="11">
    <source>
        <dbReference type="ARBA" id="ARBA00034005"/>
    </source>
</evidence>
<dbReference type="Gene3D" id="3.30.470.30">
    <property type="entry name" value="DNA ligase/mRNA capping enzyme"/>
    <property type="match status" value="1"/>
</dbReference>
<evidence type="ECO:0000256" key="5">
    <source>
        <dbReference type="ARBA" id="ARBA00022723"/>
    </source>
</evidence>
<dbReference type="EMBL" id="RKHO01000001">
    <property type="protein sequence ID" value="ROR89941.1"/>
    <property type="molecule type" value="Genomic_DNA"/>
</dbReference>
<dbReference type="InterPro" id="IPR001679">
    <property type="entry name" value="DNA_ligase"/>
</dbReference>
<dbReference type="FunFam" id="3.40.50.10190:FF:000054">
    <property type="entry name" value="DNA ligase"/>
    <property type="match status" value="1"/>
</dbReference>
<dbReference type="InterPro" id="IPR001357">
    <property type="entry name" value="BRCT_dom"/>
</dbReference>
<dbReference type="GO" id="GO:0046872">
    <property type="term" value="F:metal ion binding"/>
    <property type="evidence" value="ECO:0007669"/>
    <property type="project" value="UniProtKB-KW"/>
</dbReference>
<dbReference type="GO" id="GO:0005829">
    <property type="term" value="C:cytosol"/>
    <property type="evidence" value="ECO:0007669"/>
    <property type="project" value="TreeGrafter"/>
</dbReference>
<dbReference type="InterPro" id="IPR013840">
    <property type="entry name" value="DNAligase_N"/>
</dbReference>
<dbReference type="SUPFAM" id="SSF50249">
    <property type="entry name" value="Nucleic acid-binding proteins"/>
    <property type="match status" value="1"/>
</dbReference>
<evidence type="ECO:0000256" key="1">
    <source>
        <dbReference type="ARBA" id="ARBA00012722"/>
    </source>
</evidence>
<organism evidence="16 17">
    <name type="scientific">Nocardioides aurantiacus</name>
    <dbReference type="NCBI Taxonomy" id="86796"/>
    <lineage>
        <taxon>Bacteria</taxon>
        <taxon>Bacillati</taxon>
        <taxon>Actinomycetota</taxon>
        <taxon>Actinomycetes</taxon>
        <taxon>Propionibacteriales</taxon>
        <taxon>Nocardioidaceae</taxon>
        <taxon>Nocardioides</taxon>
    </lineage>
</organism>
<dbReference type="SUPFAM" id="SSF52113">
    <property type="entry name" value="BRCT domain"/>
    <property type="match status" value="1"/>
</dbReference>
<comment type="function">
    <text evidence="13">DNA ligase that catalyzes the formation of phosphodiester linkages between 5'-phosphoryl and 3'-hydroxyl groups in double-stranded DNA using NAD as a coenzyme and as the energy source for the reaction. It is essential for DNA replication and repair of damaged DNA.</text>
</comment>
<dbReference type="InterPro" id="IPR004150">
    <property type="entry name" value="NAD_DNA_ligase_OB"/>
</dbReference>
<keyword evidence="10 13" id="KW-0234">DNA repair</keyword>
<dbReference type="Pfam" id="PF03119">
    <property type="entry name" value="DNA_ligase_ZBD"/>
    <property type="match status" value="1"/>
</dbReference>
<dbReference type="AlphaFoldDB" id="A0A3N2CR09"/>
<evidence type="ECO:0000256" key="9">
    <source>
        <dbReference type="ARBA" id="ARBA00023027"/>
    </source>
</evidence>
<dbReference type="SMART" id="SM00532">
    <property type="entry name" value="LIGANc"/>
    <property type="match status" value="1"/>
</dbReference>
<feature type="binding site" evidence="13">
    <location>
        <position position="445"/>
    </location>
    <ligand>
        <name>Zn(2+)</name>
        <dbReference type="ChEBI" id="CHEBI:29105"/>
    </ligand>
</feature>
<feature type="binding site" evidence="13">
    <location>
        <position position="327"/>
    </location>
    <ligand>
        <name>NAD(+)</name>
        <dbReference type="ChEBI" id="CHEBI:57540"/>
    </ligand>
</feature>
<dbReference type="SUPFAM" id="SSF47781">
    <property type="entry name" value="RuvA domain 2-like"/>
    <property type="match status" value="1"/>
</dbReference>
<dbReference type="Pfam" id="PF03120">
    <property type="entry name" value="OB_DNA_ligase"/>
    <property type="match status" value="1"/>
</dbReference>
<dbReference type="GO" id="GO:0003911">
    <property type="term" value="F:DNA ligase (NAD+) activity"/>
    <property type="evidence" value="ECO:0007669"/>
    <property type="project" value="UniProtKB-UniRule"/>
</dbReference>
<evidence type="ECO:0000313" key="16">
    <source>
        <dbReference type="EMBL" id="ROR89941.1"/>
    </source>
</evidence>
<feature type="binding site" evidence="13">
    <location>
        <position position="464"/>
    </location>
    <ligand>
        <name>Zn(2+)</name>
        <dbReference type="ChEBI" id="CHEBI:29105"/>
    </ligand>
</feature>
<dbReference type="Pfam" id="PF00533">
    <property type="entry name" value="BRCT"/>
    <property type="match status" value="1"/>
</dbReference>
<protein>
    <recommendedName>
        <fullName evidence="2 13">DNA ligase</fullName>
        <ecNumber evidence="1 13">6.5.1.2</ecNumber>
    </recommendedName>
    <alternativeName>
        <fullName evidence="13">Polydeoxyribonucleotide synthase [NAD(+)]</fullName>
    </alternativeName>
</protein>
<evidence type="ECO:0000256" key="13">
    <source>
        <dbReference type="HAMAP-Rule" id="MF_01588"/>
    </source>
</evidence>
<evidence type="ECO:0000256" key="4">
    <source>
        <dbReference type="ARBA" id="ARBA00022705"/>
    </source>
</evidence>
<dbReference type="FunFam" id="1.10.150.20:FF:000006">
    <property type="entry name" value="DNA ligase"/>
    <property type="match status" value="1"/>
</dbReference>
<evidence type="ECO:0000256" key="2">
    <source>
        <dbReference type="ARBA" id="ARBA00013308"/>
    </source>
</evidence>
<dbReference type="InterPro" id="IPR018239">
    <property type="entry name" value="DNA_ligase_AS"/>
</dbReference>
<evidence type="ECO:0000256" key="7">
    <source>
        <dbReference type="ARBA" id="ARBA00022833"/>
    </source>
</evidence>
<dbReference type="HAMAP" id="MF_01588">
    <property type="entry name" value="DNA_ligase_A"/>
    <property type="match status" value="1"/>
</dbReference>
<dbReference type="InterPro" id="IPR004149">
    <property type="entry name" value="Znf_DNAligase_C4"/>
</dbReference>
<feature type="binding site" evidence="13">
    <location>
        <begin position="117"/>
        <end position="118"/>
    </location>
    <ligand>
        <name>NAD(+)</name>
        <dbReference type="ChEBI" id="CHEBI:57540"/>
    </ligand>
</feature>
<keyword evidence="17" id="KW-1185">Reference proteome</keyword>
<name>A0A3N2CR09_9ACTN</name>
<comment type="caution">
    <text evidence="16">The sequence shown here is derived from an EMBL/GenBank/DDBJ whole genome shotgun (WGS) entry which is preliminary data.</text>
</comment>
<evidence type="ECO:0000256" key="3">
    <source>
        <dbReference type="ARBA" id="ARBA00022598"/>
    </source>
</evidence>
<dbReference type="PANTHER" id="PTHR23389:SF9">
    <property type="entry name" value="DNA LIGASE"/>
    <property type="match status" value="1"/>
</dbReference>
<feature type="binding site" evidence="13">
    <location>
        <position position="210"/>
    </location>
    <ligand>
        <name>NAD(+)</name>
        <dbReference type="ChEBI" id="CHEBI:57540"/>
    </ligand>
</feature>
<dbReference type="PIRSF" id="PIRSF001604">
    <property type="entry name" value="LigA"/>
    <property type="match status" value="1"/>
</dbReference>
<dbReference type="InterPro" id="IPR012340">
    <property type="entry name" value="NA-bd_OB-fold"/>
</dbReference>
<keyword evidence="8 13" id="KW-0460">Magnesium</keyword>
<dbReference type="PROSITE" id="PS01055">
    <property type="entry name" value="DNA_LIGASE_N1"/>
    <property type="match status" value="1"/>
</dbReference>
<reference evidence="16 17" key="1">
    <citation type="submission" date="2018-11" db="EMBL/GenBank/DDBJ databases">
        <title>Sequencing the genomes of 1000 actinobacteria strains.</title>
        <authorList>
            <person name="Klenk H.-P."/>
        </authorList>
    </citation>
    <scope>NUCLEOTIDE SEQUENCE [LARGE SCALE GENOMIC DNA]</scope>
    <source>
        <strain evidence="16 17">DSM 12652</strain>
    </source>
</reference>
<dbReference type="SUPFAM" id="SSF56091">
    <property type="entry name" value="DNA ligase/mRNA capping enzyme, catalytic domain"/>
    <property type="match status" value="1"/>
</dbReference>
<evidence type="ECO:0000313" key="17">
    <source>
        <dbReference type="Proteomes" id="UP000281738"/>
    </source>
</evidence>
<dbReference type="GO" id="GO:0006281">
    <property type="term" value="P:DNA repair"/>
    <property type="evidence" value="ECO:0007669"/>
    <property type="project" value="UniProtKB-KW"/>
</dbReference>
<dbReference type="InterPro" id="IPR010994">
    <property type="entry name" value="RuvA_2-like"/>
</dbReference>
<keyword evidence="13" id="KW-0464">Manganese</keyword>
<keyword evidence="6 13" id="KW-0227">DNA damage</keyword>
<keyword evidence="4 13" id="KW-0235">DNA replication</keyword>
<dbReference type="InterPro" id="IPR041663">
    <property type="entry name" value="DisA/LigA_HHH"/>
</dbReference>
<keyword evidence="7 13" id="KW-0862">Zinc</keyword>
<feature type="binding site" evidence="13">
    <location>
        <position position="170"/>
    </location>
    <ligand>
        <name>NAD(+)</name>
        <dbReference type="ChEBI" id="CHEBI:57540"/>
    </ligand>
</feature>
<dbReference type="Proteomes" id="UP000281738">
    <property type="component" value="Unassembled WGS sequence"/>
</dbReference>